<dbReference type="Proteomes" id="UP000325313">
    <property type="component" value="Unassembled WGS sequence"/>
</dbReference>
<name>A0A5B0NKW3_PUCGR</name>
<organism evidence="2 3">
    <name type="scientific">Puccinia graminis f. sp. tritici</name>
    <dbReference type="NCBI Taxonomy" id="56615"/>
    <lineage>
        <taxon>Eukaryota</taxon>
        <taxon>Fungi</taxon>
        <taxon>Dikarya</taxon>
        <taxon>Basidiomycota</taxon>
        <taxon>Pucciniomycotina</taxon>
        <taxon>Pucciniomycetes</taxon>
        <taxon>Pucciniales</taxon>
        <taxon>Pucciniaceae</taxon>
        <taxon>Puccinia</taxon>
    </lineage>
</organism>
<evidence type="ECO:0000256" key="1">
    <source>
        <dbReference type="SAM" id="MobiDB-lite"/>
    </source>
</evidence>
<sequence length="74" mass="7830">MPSTRLLADSLRSKCLASGHSHPTSDSSLREAHVENLGAMARADGSTSFPPGGRRMKPSRLMRVAGPDGVCSHE</sequence>
<dbReference type="AlphaFoldDB" id="A0A5B0NKW3"/>
<dbReference type="EMBL" id="VDEP01000405">
    <property type="protein sequence ID" value="KAA1088638.1"/>
    <property type="molecule type" value="Genomic_DNA"/>
</dbReference>
<proteinExistence type="predicted"/>
<reference evidence="2 3" key="1">
    <citation type="submission" date="2019-05" db="EMBL/GenBank/DDBJ databases">
        <title>Emergence of the Ug99 lineage of the wheat stem rust pathogen through somatic hybridization.</title>
        <authorList>
            <person name="Li F."/>
            <person name="Upadhyaya N.M."/>
            <person name="Sperschneider J."/>
            <person name="Matny O."/>
            <person name="Nguyen-Phuc H."/>
            <person name="Mago R."/>
            <person name="Raley C."/>
            <person name="Miller M.E."/>
            <person name="Silverstein K.A.T."/>
            <person name="Henningsen E."/>
            <person name="Hirsch C.D."/>
            <person name="Visser B."/>
            <person name="Pretorius Z.A."/>
            <person name="Steffenson B.J."/>
            <person name="Schwessinger B."/>
            <person name="Dodds P.N."/>
            <person name="Figueroa M."/>
        </authorList>
    </citation>
    <scope>NUCLEOTIDE SEQUENCE [LARGE SCALE GENOMIC DNA]</scope>
    <source>
        <strain evidence="2 3">Ug99</strain>
    </source>
</reference>
<evidence type="ECO:0000313" key="3">
    <source>
        <dbReference type="Proteomes" id="UP000325313"/>
    </source>
</evidence>
<comment type="caution">
    <text evidence="2">The sequence shown here is derived from an EMBL/GenBank/DDBJ whole genome shotgun (WGS) entry which is preliminary data.</text>
</comment>
<protein>
    <submittedName>
        <fullName evidence="2">Uncharacterized protein</fullName>
    </submittedName>
</protein>
<feature type="region of interest" description="Disordered" evidence="1">
    <location>
        <begin position="40"/>
        <end position="74"/>
    </location>
</feature>
<gene>
    <name evidence="2" type="ORF">PGTUg99_011725</name>
</gene>
<evidence type="ECO:0000313" key="2">
    <source>
        <dbReference type="EMBL" id="KAA1088638.1"/>
    </source>
</evidence>
<accession>A0A5B0NKW3</accession>